<dbReference type="InterPro" id="IPR018011">
    <property type="entry name" value="Carb_sulfotrans_8-10"/>
</dbReference>
<comment type="caution">
    <text evidence="12">The sequence shown here is derived from an EMBL/GenBank/DDBJ whole genome shotgun (WGS) entry which is preliminary data.</text>
</comment>
<dbReference type="EC" id="2.8.2.-" evidence="11"/>
<evidence type="ECO:0000256" key="4">
    <source>
        <dbReference type="ARBA" id="ARBA00022692"/>
    </source>
</evidence>
<dbReference type="GO" id="GO:0008146">
    <property type="term" value="F:sulfotransferase activity"/>
    <property type="evidence" value="ECO:0007669"/>
    <property type="project" value="InterPro"/>
</dbReference>
<keyword evidence="13" id="KW-1185">Reference proteome</keyword>
<dbReference type="PANTHER" id="PTHR12137:SF4">
    <property type="entry name" value="CARBOHYDRATE SULFOTRANSFERASE 12"/>
    <property type="match status" value="1"/>
</dbReference>
<keyword evidence="6" id="KW-1133">Transmembrane helix</keyword>
<evidence type="ECO:0000256" key="8">
    <source>
        <dbReference type="ARBA" id="ARBA00023136"/>
    </source>
</evidence>
<keyword evidence="4" id="KW-0812">Transmembrane</keyword>
<keyword evidence="7 11" id="KW-0333">Golgi apparatus</keyword>
<dbReference type="PANTHER" id="PTHR12137">
    <property type="entry name" value="CARBOHYDRATE SULFOTRANSFERASE"/>
    <property type="match status" value="1"/>
</dbReference>
<evidence type="ECO:0000313" key="13">
    <source>
        <dbReference type="Proteomes" id="UP000327493"/>
    </source>
</evidence>
<protein>
    <recommendedName>
        <fullName evidence="11">Carbohydrate sulfotransferase</fullName>
        <ecNumber evidence="11">2.8.2.-</ecNumber>
    </recommendedName>
</protein>
<evidence type="ECO:0000256" key="5">
    <source>
        <dbReference type="ARBA" id="ARBA00022968"/>
    </source>
</evidence>
<evidence type="ECO:0000313" key="12">
    <source>
        <dbReference type="EMBL" id="KAA8582504.1"/>
    </source>
</evidence>
<evidence type="ECO:0000256" key="1">
    <source>
        <dbReference type="ARBA" id="ARBA00004323"/>
    </source>
</evidence>
<dbReference type="EMBL" id="VOFY01000019">
    <property type="protein sequence ID" value="KAA8582504.1"/>
    <property type="molecule type" value="Genomic_DNA"/>
</dbReference>
<keyword evidence="10 11" id="KW-0119">Carbohydrate metabolism</keyword>
<sequence length="422" mass="50604">MKHYTKFLFVRDPFVRLISAYRDKFLRRNEYFYLHFARDILRLYGNLTNPPETVDKAFASGIHPSFYNFIQYLLDPQTEEKRPFEPHWRQMYRQCHPCLIHSNRHGTMQRIPAVPRILGIFGIHVSHHVLFPMGPEGIHQLQELRKKLLRETCDGDRDTFTEGKHSLDDLSNKELENLIVDDKHCIIYCYIPKVACTNWKRVMFALKQSKPYPDPMSINVDLVHKIDKLIYLNTFSRTEIEAKLKHYTKFLFVRDPFVRLISAYRDKFLQWQDEYFYQNFARDILRLYGNLTNPPETVEEASVSELHPSFYNFIQYLLDPQTEEKRPFDPHWRQMYRQCHPCLIQYDFIGHQETLQQDVGQLLKMLKLGDDIKFPPSYENMTSPSSVSDWFSTVPVEDRRKLYDLYEGDFRLFGYERPGEWL</sequence>
<evidence type="ECO:0000256" key="3">
    <source>
        <dbReference type="ARBA" id="ARBA00022679"/>
    </source>
</evidence>
<feature type="non-terminal residue" evidence="12">
    <location>
        <position position="422"/>
    </location>
</feature>
<name>A0A5J5CLI5_9PERO</name>
<organism evidence="12 13">
    <name type="scientific">Etheostoma spectabile</name>
    <name type="common">orangethroat darter</name>
    <dbReference type="NCBI Taxonomy" id="54343"/>
    <lineage>
        <taxon>Eukaryota</taxon>
        <taxon>Metazoa</taxon>
        <taxon>Chordata</taxon>
        <taxon>Craniata</taxon>
        <taxon>Vertebrata</taxon>
        <taxon>Euteleostomi</taxon>
        <taxon>Actinopterygii</taxon>
        <taxon>Neopterygii</taxon>
        <taxon>Teleostei</taxon>
        <taxon>Neoteleostei</taxon>
        <taxon>Acanthomorphata</taxon>
        <taxon>Eupercaria</taxon>
        <taxon>Perciformes</taxon>
        <taxon>Percoidei</taxon>
        <taxon>Percidae</taxon>
        <taxon>Etheostomatinae</taxon>
        <taxon>Etheostoma</taxon>
    </lineage>
</organism>
<keyword evidence="9 11" id="KW-0325">Glycoprotein</keyword>
<dbReference type="InterPro" id="IPR005331">
    <property type="entry name" value="Sulfotransferase"/>
</dbReference>
<evidence type="ECO:0000256" key="7">
    <source>
        <dbReference type="ARBA" id="ARBA00023034"/>
    </source>
</evidence>
<evidence type="ECO:0000256" key="10">
    <source>
        <dbReference type="ARBA" id="ARBA00023277"/>
    </source>
</evidence>
<evidence type="ECO:0000256" key="6">
    <source>
        <dbReference type="ARBA" id="ARBA00022989"/>
    </source>
</evidence>
<dbReference type="Pfam" id="PF03567">
    <property type="entry name" value="Sulfotransfer_2"/>
    <property type="match status" value="2"/>
</dbReference>
<dbReference type="Proteomes" id="UP000327493">
    <property type="component" value="Chromosome 19"/>
</dbReference>
<evidence type="ECO:0000256" key="11">
    <source>
        <dbReference type="RuleBase" id="RU364020"/>
    </source>
</evidence>
<accession>A0A5J5CLI5</accession>
<keyword evidence="3 11" id="KW-0808">Transferase</keyword>
<gene>
    <name evidence="12" type="ORF">FQN60_006175</name>
</gene>
<keyword evidence="8" id="KW-0472">Membrane</keyword>
<dbReference type="GO" id="GO:0030166">
    <property type="term" value="P:proteoglycan biosynthetic process"/>
    <property type="evidence" value="ECO:0007669"/>
    <property type="project" value="TreeGrafter"/>
</dbReference>
<comment type="similarity">
    <text evidence="2 11">Belongs to the sulfotransferase 2 family.</text>
</comment>
<evidence type="ECO:0000256" key="9">
    <source>
        <dbReference type="ARBA" id="ARBA00023180"/>
    </source>
</evidence>
<dbReference type="GO" id="GO:0016051">
    <property type="term" value="P:carbohydrate biosynthetic process"/>
    <property type="evidence" value="ECO:0007669"/>
    <property type="project" value="InterPro"/>
</dbReference>
<proteinExistence type="inferred from homology"/>
<keyword evidence="5 11" id="KW-0735">Signal-anchor</keyword>
<reference evidence="12 13" key="1">
    <citation type="submission" date="2019-08" db="EMBL/GenBank/DDBJ databases">
        <title>A chromosome-level genome assembly, high-density linkage maps, and genome scans reveal the genomic architecture of hybrid incompatibilities underlying speciation via character displacement in darters (Percidae: Etheostominae).</title>
        <authorList>
            <person name="Moran R.L."/>
            <person name="Catchen J.M."/>
            <person name="Fuller R.C."/>
        </authorList>
    </citation>
    <scope>NUCLEOTIDE SEQUENCE [LARGE SCALE GENOMIC DNA]</scope>
    <source>
        <strain evidence="12">EspeVRDwgs_2016</strain>
        <tissue evidence="12">Muscle</tissue>
    </source>
</reference>
<dbReference type="GO" id="GO:0000139">
    <property type="term" value="C:Golgi membrane"/>
    <property type="evidence" value="ECO:0007669"/>
    <property type="project" value="UniProtKB-SubCell"/>
</dbReference>
<dbReference type="AlphaFoldDB" id="A0A5J5CLI5"/>
<evidence type="ECO:0000256" key="2">
    <source>
        <dbReference type="ARBA" id="ARBA00006339"/>
    </source>
</evidence>
<comment type="subcellular location">
    <subcellularLocation>
        <location evidence="1 11">Golgi apparatus membrane</location>
        <topology evidence="1 11">Single-pass type II membrane protein</topology>
    </subcellularLocation>
</comment>